<dbReference type="InterPro" id="IPR036034">
    <property type="entry name" value="PDZ_sf"/>
</dbReference>
<dbReference type="InterPro" id="IPR045175">
    <property type="entry name" value="M28_fam"/>
</dbReference>
<accession>A0A1K1NZF8</accession>
<dbReference type="PANTHER" id="PTHR12147">
    <property type="entry name" value="METALLOPEPTIDASE M28 FAMILY MEMBER"/>
    <property type="match status" value="1"/>
</dbReference>
<dbReference type="Gene3D" id="3.50.30.30">
    <property type="match status" value="1"/>
</dbReference>
<dbReference type="SMART" id="SM00228">
    <property type="entry name" value="PDZ"/>
    <property type="match status" value="1"/>
</dbReference>
<dbReference type="SUPFAM" id="SSF50156">
    <property type="entry name" value="PDZ domain-like"/>
    <property type="match status" value="1"/>
</dbReference>
<dbReference type="Pfam" id="PF13180">
    <property type="entry name" value="PDZ_2"/>
    <property type="match status" value="1"/>
</dbReference>
<protein>
    <submittedName>
        <fullName evidence="2">PDZ domain-containing protein</fullName>
    </submittedName>
</protein>
<proteinExistence type="predicted"/>
<feature type="domain" description="PDZ" evidence="1">
    <location>
        <begin position="460"/>
        <end position="532"/>
    </location>
</feature>
<dbReference type="AlphaFoldDB" id="A0A1K1NZF8"/>
<dbReference type="GO" id="GO:0006508">
    <property type="term" value="P:proteolysis"/>
    <property type="evidence" value="ECO:0007669"/>
    <property type="project" value="InterPro"/>
</dbReference>
<dbReference type="PANTHER" id="PTHR12147:SF26">
    <property type="entry name" value="PEPTIDASE M28 DOMAIN-CONTAINING PROTEIN"/>
    <property type="match status" value="1"/>
</dbReference>
<dbReference type="Proteomes" id="UP000183788">
    <property type="component" value="Unassembled WGS sequence"/>
</dbReference>
<evidence type="ECO:0000313" key="2">
    <source>
        <dbReference type="EMBL" id="SFW40711.1"/>
    </source>
</evidence>
<organism evidence="2 3">
    <name type="scientific">Chitinophaga sancti</name>
    <dbReference type="NCBI Taxonomy" id="1004"/>
    <lineage>
        <taxon>Bacteria</taxon>
        <taxon>Pseudomonadati</taxon>
        <taxon>Bacteroidota</taxon>
        <taxon>Chitinophagia</taxon>
        <taxon>Chitinophagales</taxon>
        <taxon>Chitinophagaceae</taxon>
        <taxon>Chitinophaga</taxon>
    </lineage>
</organism>
<dbReference type="EMBL" id="FPIZ01000004">
    <property type="protein sequence ID" value="SFW40711.1"/>
    <property type="molecule type" value="Genomic_DNA"/>
</dbReference>
<dbReference type="STRING" id="1004.SAMN05661012_01633"/>
<dbReference type="InterPro" id="IPR001478">
    <property type="entry name" value="PDZ"/>
</dbReference>
<dbReference type="Gene3D" id="3.40.630.10">
    <property type="entry name" value="Zn peptidases"/>
    <property type="match status" value="1"/>
</dbReference>
<evidence type="ECO:0000313" key="3">
    <source>
        <dbReference type="Proteomes" id="UP000183788"/>
    </source>
</evidence>
<sequence length="541" mass="58655">MHTTVKHTIWLLALTLPSAQLTAQKKADRKTLGNLQAHITYLASDKLEGRLTGSPGEQLAAGYISAQMKQAGLTPKGENGYLQTFPVNEGKTIDPASSLTINNNTLTPIEQYIPLPFSAEKSAKGEIMPAVNEPDNIWLLNVKDIESDPHTDPLEVYRQAAAEAAKEGAAGVIFYNGPESPADVHKWLSRETTPLTIPVIWVTDGISKTMENAEEVKVSMNVAFGASKRTGTNVIGFLDNKAPATIIIGAHFDHLGKGEDHNSLAPKDKSIHNGADDNASGTAALIELARLLKSAHFNKYNFLFTAFSGEELGLFGSKYLADHSPVDIGTVDYMINMDMIGRLDTAKGLQIGGIGTSPVWPELVKKTAPAGLRLSLDSSGTGPSDHTSFYLKNVPVLFFFTGSHADYHKPSDDADRINYNGEMVVIKMVYDIVEKTNGMTKLAFTKTKDKQMGTGARFSVTLGIMPDYTWQKDGVHVDAVTEGKPAHNAGLAVNDIIIRLGAHQVTNLEDYMQALASFKKGDKTTVLVKRGAAEKKFNIQF</sequence>
<dbReference type="SUPFAM" id="SSF53187">
    <property type="entry name" value="Zn-dependent exopeptidases"/>
    <property type="match status" value="1"/>
</dbReference>
<evidence type="ECO:0000259" key="1">
    <source>
        <dbReference type="SMART" id="SM00228"/>
    </source>
</evidence>
<dbReference type="InterPro" id="IPR007484">
    <property type="entry name" value="Peptidase_M28"/>
</dbReference>
<dbReference type="OrthoDB" id="1521787at2"/>
<dbReference type="Gene3D" id="2.30.42.10">
    <property type="match status" value="1"/>
</dbReference>
<dbReference type="Pfam" id="PF04389">
    <property type="entry name" value="Peptidase_M28"/>
    <property type="match status" value="1"/>
</dbReference>
<reference evidence="2 3" key="1">
    <citation type="submission" date="2016-11" db="EMBL/GenBank/DDBJ databases">
        <authorList>
            <person name="Jaros S."/>
            <person name="Januszkiewicz K."/>
            <person name="Wedrychowicz H."/>
        </authorList>
    </citation>
    <scope>NUCLEOTIDE SEQUENCE [LARGE SCALE GENOMIC DNA]</scope>
    <source>
        <strain evidence="2 3">DSM 784</strain>
    </source>
</reference>
<name>A0A1K1NZF8_9BACT</name>
<gene>
    <name evidence="2" type="ORF">SAMN05661012_01633</name>
</gene>
<dbReference type="GO" id="GO:0008235">
    <property type="term" value="F:metalloexopeptidase activity"/>
    <property type="evidence" value="ECO:0007669"/>
    <property type="project" value="InterPro"/>
</dbReference>